<protein>
    <recommendedName>
        <fullName evidence="3">Four helix bundle protein</fullName>
    </recommendedName>
</protein>
<reference evidence="1 2" key="1">
    <citation type="submission" date="2024-02" db="EMBL/GenBank/DDBJ databases">
        <title>Bacteria isolated from the canopy kelp, Nereocystis luetkeana.</title>
        <authorList>
            <person name="Pfister C.A."/>
            <person name="Younker I.T."/>
            <person name="Light S.H."/>
        </authorList>
    </citation>
    <scope>NUCLEOTIDE SEQUENCE [LARGE SCALE GENOMIC DNA]</scope>
    <source>
        <strain evidence="1 2">TI.1.03</strain>
    </source>
</reference>
<evidence type="ECO:0000313" key="2">
    <source>
        <dbReference type="Proteomes" id="UP001371391"/>
    </source>
</evidence>
<dbReference type="EMBL" id="JBAKAW010000006">
    <property type="protein sequence ID" value="MEL0654860.1"/>
    <property type="molecule type" value="Genomic_DNA"/>
</dbReference>
<keyword evidence="2" id="KW-1185">Reference proteome</keyword>
<proteinExistence type="predicted"/>
<accession>A0ABU9GZ45</accession>
<evidence type="ECO:0000313" key="1">
    <source>
        <dbReference type="EMBL" id="MEL0654860.1"/>
    </source>
</evidence>
<name>A0ABU9GZ45_9GAMM</name>
<gene>
    <name evidence="1" type="ORF">V6257_07465</name>
</gene>
<sequence>MYITLKIGEVDTKASETWIEESRQLSKMISALMKNI</sequence>
<dbReference type="Proteomes" id="UP001371391">
    <property type="component" value="Unassembled WGS sequence"/>
</dbReference>
<dbReference type="RefSeq" id="WP_341602301.1">
    <property type="nucleotide sequence ID" value="NZ_JBAKAW010000006.1"/>
</dbReference>
<organism evidence="1 2">
    <name type="scientific">Pseudoalteromonas issachenkonii</name>
    <dbReference type="NCBI Taxonomy" id="152297"/>
    <lineage>
        <taxon>Bacteria</taxon>
        <taxon>Pseudomonadati</taxon>
        <taxon>Pseudomonadota</taxon>
        <taxon>Gammaproteobacteria</taxon>
        <taxon>Alteromonadales</taxon>
        <taxon>Pseudoalteromonadaceae</taxon>
        <taxon>Pseudoalteromonas</taxon>
    </lineage>
</organism>
<evidence type="ECO:0008006" key="3">
    <source>
        <dbReference type="Google" id="ProtNLM"/>
    </source>
</evidence>
<comment type="caution">
    <text evidence="1">The sequence shown here is derived from an EMBL/GenBank/DDBJ whole genome shotgun (WGS) entry which is preliminary data.</text>
</comment>